<name>A0A2V3DPB1_9MICC</name>
<dbReference type="AlphaFoldDB" id="A0A2V3DPB1"/>
<dbReference type="EMBL" id="QHLZ01000008">
    <property type="protein sequence ID" value="PXA64822.1"/>
    <property type="molecule type" value="Genomic_DNA"/>
</dbReference>
<sequence length="99" mass="10392">MPQGSDCSRELLAVTVEREVVRGNVANMNSSFGRIALIAIGLLAVIIGGVFAGQGMNLIPGSFMTGNRMWFSIGLIVAGVGIILVVLGLRRPKAGRPNK</sequence>
<evidence type="ECO:0000313" key="3">
    <source>
        <dbReference type="Proteomes" id="UP000246303"/>
    </source>
</evidence>
<organism evidence="2 3">
    <name type="scientific">Arthrobacter psychrochitiniphilus</name>
    <dbReference type="NCBI Taxonomy" id="291045"/>
    <lineage>
        <taxon>Bacteria</taxon>
        <taxon>Bacillati</taxon>
        <taxon>Actinomycetota</taxon>
        <taxon>Actinomycetes</taxon>
        <taxon>Micrococcales</taxon>
        <taxon>Micrococcaceae</taxon>
        <taxon>Arthrobacter</taxon>
    </lineage>
</organism>
<feature type="transmembrane region" description="Helical" evidence="1">
    <location>
        <begin position="35"/>
        <end position="57"/>
    </location>
</feature>
<dbReference type="Proteomes" id="UP000246303">
    <property type="component" value="Unassembled WGS sequence"/>
</dbReference>
<gene>
    <name evidence="2" type="ORF">CVS29_13505</name>
</gene>
<keyword evidence="1" id="KW-1133">Transmembrane helix</keyword>
<comment type="caution">
    <text evidence="2">The sequence shown here is derived from an EMBL/GenBank/DDBJ whole genome shotgun (WGS) entry which is preliminary data.</text>
</comment>
<protein>
    <submittedName>
        <fullName evidence="2">Uncharacterized protein</fullName>
    </submittedName>
</protein>
<feature type="transmembrane region" description="Helical" evidence="1">
    <location>
        <begin position="69"/>
        <end position="89"/>
    </location>
</feature>
<evidence type="ECO:0000256" key="1">
    <source>
        <dbReference type="SAM" id="Phobius"/>
    </source>
</evidence>
<keyword evidence="1" id="KW-0812">Transmembrane</keyword>
<accession>A0A2V3DPB1</accession>
<evidence type="ECO:0000313" key="2">
    <source>
        <dbReference type="EMBL" id="PXA64822.1"/>
    </source>
</evidence>
<keyword evidence="1" id="KW-0472">Membrane</keyword>
<proteinExistence type="predicted"/>
<keyword evidence="3" id="KW-1185">Reference proteome</keyword>
<reference evidence="2 3" key="1">
    <citation type="submission" date="2018-05" db="EMBL/GenBank/DDBJ databases">
        <title>Genetic diversity of glacier-inhabiting Cryobacterium bacteria in China and description of Cryobacterium mengkeensis sp. nov. and Arthrobacter glacialis sp. nov.</title>
        <authorList>
            <person name="Liu Q."/>
            <person name="Xin Y.-H."/>
        </authorList>
    </citation>
    <scope>NUCLEOTIDE SEQUENCE [LARGE SCALE GENOMIC DNA]</scope>
    <source>
        <strain evidence="2 3">GP3</strain>
    </source>
</reference>